<dbReference type="Pfam" id="PF14019">
    <property type="entry name" value="DUF4235"/>
    <property type="match status" value="1"/>
</dbReference>
<keyword evidence="1" id="KW-0472">Membrane</keyword>
<keyword evidence="1" id="KW-1133">Transmembrane helix</keyword>
<organism evidence="2">
    <name type="scientific">uncultured Quadrisphaera sp</name>
    <dbReference type="NCBI Taxonomy" id="904978"/>
    <lineage>
        <taxon>Bacteria</taxon>
        <taxon>Bacillati</taxon>
        <taxon>Actinomycetota</taxon>
        <taxon>Actinomycetes</taxon>
        <taxon>Kineosporiales</taxon>
        <taxon>Kineosporiaceae</taxon>
        <taxon>Quadrisphaera</taxon>
        <taxon>environmental samples</taxon>
    </lineage>
</organism>
<evidence type="ECO:0000256" key="1">
    <source>
        <dbReference type="SAM" id="Phobius"/>
    </source>
</evidence>
<dbReference type="InterPro" id="IPR025329">
    <property type="entry name" value="DUF4235"/>
</dbReference>
<reference evidence="2" key="1">
    <citation type="submission" date="2020-02" db="EMBL/GenBank/DDBJ databases">
        <authorList>
            <person name="Meier V. D."/>
        </authorList>
    </citation>
    <scope>NUCLEOTIDE SEQUENCE</scope>
    <source>
        <strain evidence="2">AVDCRST_MAG35</strain>
    </source>
</reference>
<proteinExistence type="predicted"/>
<feature type="transmembrane region" description="Helical" evidence="1">
    <location>
        <begin position="51"/>
        <end position="70"/>
    </location>
</feature>
<dbReference type="AlphaFoldDB" id="A0A6J4NXB1"/>
<dbReference type="EMBL" id="CADCUY010000177">
    <property type="protein sequence ID" value="CAA9400434.1"/>
    <property type="molecule type" value="Genomic_DNA"/>
</dbReference>
<sequence>MGGLVWKVLGFGSKIFGRTATNKLATTIWRRATGKNPPLNPMSPTTTWAEATAWAIITGALSGLSAMVLTRQAAKYYRTSTGHLPKGLEDS</sequence>
<evidence type="ECO:0008006" key="3">
    <source>
        <dbReference type="Google" id="ProtNLM"/>
    </source>
</evidence>
<keyword evidence="1" id="KW-0812">Transmembrane</keyword>
<name>A0A6J4NXB1_9ACTN</name>
<protein>
    <recommendedName>
        <fullName evidence="3">DUF4235 domain-containing protein</fullName>
    </recommendedName>
</protein>
<gene>
    <name evidence="2" type="ORF">AVDCRST_MAG35-846</name>
</gene>
<evidence type="ECO:0000313" key="2">
    <source>
        <dbReference type="EMBL" id="CAA9400434.1"/>
    </source>
</evidence>
<accession>A0A6J4NXB1</accession>